<keyword evidence="5" id="KW-0119">Carbohydrate metabolism</keyword>
<evidence type="ECO:0000313" key="6">
    <source>
        <dbReference type="EMBL" id="MQA57922.1"/>
    </source>
</evidence>
<dbReference type="Pfam" id="PF13419">
    <property type="entry name" value="HAD_2"/>
    <property type="match status" value="1"/>
</dbReference>
<accession>A0A7X1PTV2</accession>
<dbReference type="InterPro" id="IPR051600">
    <property type="entry name" value="Beta-PGM-like"/>
</dbReference>
<dbReference type="InterPro" id="IPR023198">
    <property type="entry name" value="PGP-like_dom2"/>
</dbReference>
<evidence type="ECO:0000256" key="1">
    <source>
        <dbReference type="ARBA" id="ARBA00001946"/>
    </source>
</evidence>
<reference evidence="6 7" key="1">
    <citation type="submission" date="2019-10" db="EMBL/GenBank/DDBJ databases">
        <title>Pseudomonas dajingensis sp. nov., isolated from the profound head ulcers of farmed Murray cod (Maccullochella peelii peelii).</title>
        <authorList>
            <person name="Liu Y."/>
        </authorList>
    </citation>
    <scope>NUCLEOTIDE SEQUENCE [LARGE SCALE GENOMIC DNA]</scope>
    <source>
        <strain evidence="6 7">MC042</strain>
    </source>
</reference>
<keyword evidence="3" id="KW-0479">Metal-binding</keyword>
<dbReference type="NCBIfam" id="TIGR01509">
    <property type="entry name" value="HAD-SF-IA-v3"/>
    <property type="match status" value="1"/>
</dbReference>
<comment type="similarity">
    <text evidence="2">Belongs to the HAD-like hydrolase superfamily. CbbY/CbbZ/Gph/YieH family.</text>
</comment>
<dbReference type="EMBL" id="WHUV01000010">
    <property type="protein sequence ID" value="MQA57922.1"/>
    <property type="molecule type" value="Genomic_DNA"/>
</dbReference>
<gene>
    <name evidence="6" type="ORF">GDH07_31845</name>
</gene>
<protein>
    <submittedName>
        <fullName evidence="6">HAD-IA family hydrolase</fullName>
    </submittedName>
</protein>
<evidence type="ECO:0000256" key="4">
    <source>
        <dbReference type="ARBA" id="ARBA00022842"/>
    </source>
</evidence>
<comment type="cofactor">
    <cofactor evidence="1">
        <name>Mg(2+)</name>
        <dbReference type="ChEBI" id="CHEBI:18420"/>
    </cofactor>
</comment>
<dbReference type="PANTHER" id="PTHR46193:SF18">
    <property type="entry name" value="HEXITOL PHOSPHATASE B"/>
    <property type="match status" value="1"/>
</dbReference>
<sequence length="222" mass="24443">MLNALLFDLDGTLTDTDALHLLALQQLLLEEEQRVFSHAQFMAHVSGQANANMCRYLFPERSVAEHEAFAERKEQRFRQLSPQLTPIPGLLRLLNFAEQQGIGTCVVTNAPRANAEHMLQALGLSQRLPIVLVAEELPRAKPDPLPYLRGLQALDAAAGQALAFEDSVPGLKAAVGAGICTFGLATSQRPETLLDAGAHRVIRDFDDPQLWAEIHRRLEQPA</sequence>
<keyword evidence="6" id="KW-0378">Hydrolase</keyword>
<dbReference type="GO" id="GO:0046872">
    <property type="term" value="F:metal ion binding"/>
    <property type="evidence" value="ECO:0007669"/>
    <property type="project" value="UniProtKB-KW"/>
</dbReference>
<dbReference type="AlphaFoldDB" id="A0A7X1PTV2"/>
<organism evidence="6 7">
    <name type="scientific">Pseudomonas piscis</name>
    <dbReference type="NCBI Taxonomy" id="2614538"/>
    <lineage>
        <taxon>Bacteria</taxon>
        <taxon>Pseudomonadati</taxon>
        <taxon>Pseudomonadota</taxon>
        <taxon>Gammaproteobacteria</taxon>
        <taxon>Pseudomonadales</taxon>
        <taxon>Pseudomonadaceae</taxon>
        <taxon>Pseudomonas</taxon>
    </lineage>
</organism>
<proteinExistence type="inferred from homology"/>
<dbReference type="PRINTS" id="PR00413">
    <property type="entry name" value="HADHALOGNASE"/>
</dbReference>
<keyword evidence="4" id="KW-0460">Magnesium</keyword>
<comment type="caution">
    <text evidence="6">The sequence shown here is derived from an EMBL/GenBank/DDBJ whole genome shotgun (WGS) entry which is preliminary data.</text>
</comment>
<evidence type="ECO:0000256" key="5">
    <source>
        <dbReference type="ARBA" id="ARBA00023277"/>
    </source>
</evidence>
<dbReference type="InterPro" id="IPR006439">
    <property type="entry name" value="HAD-SF_hydro_IA"/>
</dbReference>
<dbReference type="Gene3D" id="3.40.50.1000">
    <property type="entry name" value="HAD superfamily/HAD-like"/>
    <property type="match status" value="1"/>
</dbReference>
<dbReference type="GO" id="GO:0016787">
    <property type="term" value="F:hydrolase activity"/>
    <property type="evidence" value="ECO:0007669"/>
    <property type="project" value="UniProtKB-KW"/>
</dbReference>
<name>A0A7X1PTV2_9PSED</name>
<evidence type="ECO:0000313" key="7">
    <source>
        <dbReference type="Proteomes" id="UP000486534"/>
    </source>
</evidence>
<dbReference type="InterPro" id="IPR023214">
    <property type="entry name" value="HAD_sf"/>
</dbReference>
<dbReference type="SUPFAM" id="SSF56784">
    <property type="entry name" value="HAD-like"/>
    <property type="match status" value="1"/>
</dbReference>
<evidence type="ECO:0000256" key="3">
    <source>
        <dbReference type="ARBA" id="ARBA00022723"/>
    </source>
</evidence>
<dbReference type="PANTHER" id="PTHR46193">
    <property type="entry name" value="6-PHOSPHOGLUCONATE PHOSPHATASE"/>
    <property type="match status" value="1"/>
</dbReference>
<dbReference type="InterPro" id="IPR036412">
    <property type="entry name" value="HAD-like_sf"/>
</dbReference>
<evidence type="ECO:0000256" key="2">
    <source>
        <dbReference type="ARBA" id="ARBA00006171"/>
    </source>
</evidence>
<dbReference type="CDD" id="cd07505">
    <property type="entry name" value="HAD_BPGM-like"/>
    <property type="match status" value="1"/>
</dbReference>
<dbReference type="SFLD" id="SFLDS00003">
    <property type="entry name" value="Haloacid_Dehalogenase"/>
    <property type="match status" value="1"/>
</dbReference>
<dbReference type="Proteomes" id="UP000486534">
    <property type="component" value="Unassembled WGS sequence"/>
</dbReference>
<dbReference type="RefSeq" id="WP_152899848.1">
    <property type="nucleotide sequence ID" value="NZ_WHUV01000010.1"/>
</dbReference>
<dbReference type="Gene3D" id="1.10.150.240">
    <property type="entry name" value="Putative phosphatase, domain 2"/>
    <property type="match status" value="1"/>
</dbReference>
<dbReference type="SFLD" id="SFLDG01129">
    <property type="entry name" value="C1.5:_HAD__Beta-PGM__Phosphata"/>
    <property type="match status" value="1"/>
</dbReference>
<dbReference type="InterPro" id="IPR041492">
    <property type="entry name" value="HAD_2"/>
</dbReference>